<accession>A0A0A0C2L1</accession>
<evidence type="ECO:0000313" key="2">
    <source>
        <dbReference type="EMBL" id="KGM14421.1"/>
    </source>
</evidence>
<name>A0A0A0C2L1_9CELL</name>
<protein>
    <submittedName>
        <fullName evidence="2">Acetyltransferase</fullName>
    </submittedName>
</protein>
<dbReference type="EMBL" id="AXCZ01000003">
    <property type="protein sequence ID" value="KGM14421.1"/>
    <property type="molecule type" value="Genomic_DNA"/>
</dbReference>
<proteinExistence type="predicted"/>
<gene>
    <name evidence="2" type="ORF">N869_11000</name>
</gene>
<sequence>MQMSRSAGRAADGAPTPDEVEDLYAAATQGPPLCEPRTQAAAYASVFSYVLARGDAAWVAARSDGALVGIAYGHPWEWAHQTDEWSAELKERLGAAAHRLEDSFAVYLLAVHPTVQRAGLGRVLLEDLLATAGARRAWLQTRDEETPARALYRAGGWTEVGHGPDAPNGRPGLVLGLRLREAAPR</sequence>
<dbReference type="PROSITE" id="PS51186">
    <property type="entry name" value="GNAT"/>
    <property type="match status" value="1"/>
</dbReference>
<comment type="caution">
    <text evidence="2">The sequence shown here is derived from an EMBL/GenBank/DDBJ whole genome shotgun (WGS) entry which is preliminary data.</text>
</comment>
<dbReference type="InterPro" id="IPR000182">
    <property type="entry name" value="GNAT_dom"/>
</dbReference>
<dbReference type="AlphaFoldDB" id="A0A0A0C2L1"/>
<organism evidence="2 3">
    <name type="scientific">Cellulomonas bogoriensis 69B4 = DSM 16987</name>
    <dbReference type="NCBI Taxonomy" id="1386082"/>
    <lineage>
        <taxon>Bacteria</taxon>
        <taxon>Bacillati</taxon>
        <taxon>Actinomycetota</taxon>
        <taxon>Actinomycetes</taxon>
        <taxon>Micrococcales</taxon>
        <taxon>Cellulomonadaceae</taxon>
        <taxon>Cellulomonas</taxon>
    </lineage>
</organism>
<evidence type="ECO:0000313" key="3">
    <source>
        <dbReference type="Proteomes" id="UP000054314"/>
    </source>
</evidence>
<dbReference type="SUPFAM" id="SSF55729">
    <property type="entry name" value="Acyl-CoA N-acyltransferases (Nat)"/>
    <property type="match status" value="1"/>
</dbReference>
<dbReference type="OrthoDB" id="529907at2"/>
<dbReference type="CDD" id="cd04301">
    <property type="entry name" value="NAT_SF"/>
    <property type="match status" value="1"/>
</dbReference>
<dbReference type="Proteomes" id="UP000054314">
    <property type="component" value="Unassembled WGS sequence"/>
</dbReference>
<keyword evidence="3" id="KW-1185">Reference proteome</keyword>
<dbReference type="GO" id="GO:0016747">
    <property type="term" value="F:acyltransferase activity, transferring groups other than amino-acyl groups"/>
    <property type="evidence" value="ECO:0007669"/>
    <property type="project" value="InterPro"/>
</dbReference>
<reference evidence="2 3" key="1">
    <citation type="submission" date="2013-08" db="EMBL/GenBank/DDBJ databases">
        <title>Genome sequencing of Cellulomonas bogoriensis 69B4.</title>
        <authorList>
            <person name="Chen F."/>
            <person name="Li Y."/>
            <person name="Wang G."/>
        </authorList>
    </citation>
    <scope>NUCLEOTIDE SEQUENCE [LARGE SCALE GENOMIC DNA]</scope>
    <source>
        <strain evidence="2 3">69B4</strain>
    </source>
</reference>
<feature type="domain" description="N-acetyltransferase" evidence="1">
    <location>
        <begin position="18"/>
        <end position="180"/>
    </location>
</feature>
<dbReference type="Pfam" id="PF00583">
    <property type="entry name" value="Acetyltransf_1"/>
    <property type="match status" value="1"/>
</dbReference>
<evidence type="ECO:0000259" key="1">
    <source>
        <dbReference type="PROSITE" id="PS51186"/>
    </source>
</evidence>
<dbReference type="InterPro" id="IPR016181">
    <property type="entry name" value="Acyl_CoA_acyltransferase"/>
</dbReference>
<keyword evidence="2" id="KW-0808">Transferase</keyword>
<dbReference type="Gene3D" id="3.40.630.30">
    <property type="match status" value="1"/>
</dbReference>